<organism evidence="1 2">
    <name type="scientific">Larimichthys crocea</name>
    <name type="common">Large yellow croaker</name>
    <name type="synonym">Pseudosciaena crocea</name>
    <dbReference type="NCBI Taxonomy" id="215358"/>
    <lineage>
        <taxon>Eukaryota</taxon>
        <taxon>Metazoa</taxon>
        <taxon>Chordata</taxon>
        <taxon>Craniata</taxon>
        <taxon>Vertebrata</taxon>
        <taxon>Euteleostomi</taxon>
        <taxon>Actinopterygii</taxon>
        <taxon>Neopterygii</taxon>
        <taxon>Teleostei</taxon>
        <taxon>Neoteleostei</taxon>
        <taxon>Acanthomorphata</taxon>
        <taxon>Eupercaria</taxon>
        <taxon>Sciaenidae</taxon>
        <taxon>Larimichthys</taxon>
    </lineage>
</organism>
<proteinExistence type="predicted"/>
<comment type="caution">
    <text evidence="1">The sequence shown here is derived from an EMBL/GenBank/DDBJ whole genome shotgun (WGS) entry which is preliminary data.</text>
</comment>
<gene>
    <name evidence="1" type="ORF">E3U43_011177</name>
</gene>
<reference evidence="1" key="1">
    <citation type="submission" date="2018-11" db="EMBL/GenBank/DDBJ databases">
        <title>The sequence and de novo assembly of Larimichthys crocea genome using PacBio and Hi-C technologies.</title>
        <authorList>
            <person name="Xu P."/>
            <person name="Chen B."/>
            <person name="Zhou Z."/>
            <person name="Ke Q."/>
            <person name="Wu Y."/>
            <person name="Bai H."/>
            <person name="Pu F."/>
        </authorList>
    </citation>
    <scope>NUCLEOTIDE SEQUENCE</scope>
    <source>
        <tissue evidence="1">Muscle</tissue>
    </source>
</reference>
<evidence type="ECO:0000313" key="2">
    <source>
        <dbReference type="Proteomes" id="UP000793456"/>
    </source>
</evidence>
<accession>A0ACD3QKK8</accession>
<dbReference type="Proteomes" id="UP000793456">
    <property type="component" value="Chromosome XVIII"/>
</dbReference>
<dbReference type="EMBL" id="CM011691">
    <property type="protein sequence ID" value="TMS07084.1"/>
    <property type="molecule type" value="Genomic_DNA"/>
</dbReference>
<keyword evidence="2" id="KW-1185">Reference proteome</keyword>
<protein>
    <submittedName>
        <fullName evidence="1">Uncharacterized protein</fullName>
    </submittedName>
</protein>
<sequence>MEELTAFVSKSFDQKVKEKKEVITYREVLETGSTRAGSRESLTAEPGSREEAGAVTRNVALSPGRETDMLGPERIRDAGSPKLIDGNTDVKERKEDSKPLEDEAQTKIKQRRSRTNFTLEQLNELERLFDETHYPDAFMREELSQRLGLSEARVQVWFQNRRAKCRKQENQLHKGVLIGAANQFEACRVAPYVNVGALRMPFQQVQAQLQLDSAVAHAQHHLHSHLAAHAPYMMFPAPPFGLPLATLAAESASAASVVAAAAAAKNTSKNSSIADLRLKAKKHAAALGL</sequence>
<name>A0ACD3QKK8_LARCR</name>
<evidence type="ECO:0000313" key="1">
    <source>
        <dbReference type="EMBL" id="TMS07084.1"/>
    </source>
</evidence>